<dbReference type="AlphaFoldDB" id="A0A8H4QRS7"/>
<evidence type="ECO:0000313" key="5">
    <source>
        <dbReference type="Proteomes" id="UP000521872"/>
    </source>
</evidence>
<dbReference type="PROSITE" id="PS51375">
    <property type="entry name" value="PPR"/>
    <property type="match status" value="1"/>
</dbReference>
<feature type="compositionally biased region" description="Basic and acidic residues" evidence="3">
    <location>
        <begin position="576"/>
        <end position="589"/>
    </location>
</feature>
<evidence type="ECO:0000256" key="2">
    <source>
        <dbReference type="PROSITE-ProRule" id="PRU00708"/>
    </source>
</evidence>
<dbReference type="PANTHER" id="PTHR47933">
    <property type="entry name" value="PENTATRICOPEPTIDE REPEAT-CONTAINING PROTEIN 1, MITOCHONDRIAL"/>
    <property type="match status" value="1"/>
</dbReference>
<sequence>MLARLQLSRNNSKPYLKSSPRFLNPQKPVNLPKPVNVEKLIAPPPDETQHGQTILQTLLPSLHRSWIRRPLPSRDTIIHMAIDARVKKGKEPATAFFFEQIISSLLYIQQYELAESVYKRMVKKGFTPSTRIILQLLTPGLKDADEATIRHLIHLVQDPTYREKDMVAYLKYTHKLKISDEVIAPIIEGFRLSRGPEFRPPVIFLKVFVTSAARLGNIEDAFQILENYPQPTNLKAAPQRGIFSAYMGLLATLRETRKWNDQLCNRVLQLMSKRGRWAKVQLFDELIAGEMSIGNGEVALFIFSMLKEMIEDAEAKIAPTIHTFDYIMDLYRAMDPNTLKAFQQAESGAHTPLRPLLRFFLRAFSNTRERIYLSSHMNLAIRAFMAHRDYAGALMVLDTFVSHGAKVDNKTYNAIIKLLMLRTSQDMHTRRIVSVPRWGDKFLGIVFKDTRVEFSVKLVNHILYLVTRKRFDVEKPLYAQWGVSFREINVHYQSQYYVPTFEQMKEPLLPPKEREYYDPVPLRRLLCRAIMAEDPEGGIERVYEAIQKAYDEMLSWQDAATTEIAQPQPTTIKRRSREEREREKEKENAVEQPPVERIAPSSGDDAEEFFKLYIGTPPATVEIPAASSTTEKTKSMDSDSEKS</sequence>
<evidence type="ECO:0008006" key="6">
    <source>
        <dbReference type="Google" id="ProtNLM"/>
    </source>
</evidence>
<keyword evidence="1" id="KW-0677">Repeat</keyword>
<proteinExistence type="predicted"/>
<dbReference type="InterPro" id="IPR002885">
    <property type="entry name" value="PPR_rpt"/>
</dbReference>
<protein>
    <recommendedName>
        <fullName evidence="6">Pentatricopeptide repeat-containing protein</fullName>
    </recommendedName>
</protein>
<evidence type="ECO:0000313" key="4">
    <source>
        <dbReference type="EMBL" id="KAF4615983.1"/>
    </source>
</evidence>
<evidence type="ECO:0000256" key="3">
    <source>
        <dbReference type="SAM" id="MobiDB-lite"/>
    </source>
</evidence>
<feature type="compositionally biased region" description="Polar residues" evidence="3">
    <location>
        <begin position="561"/>
        <end position="571"/>
    </location>
</feature>
<evidence type="ECO:0000256" key="1">
    <source>
        <dbReference type="ARBA" id="ARBA00022737"/>
    </source>
</evidence>
<feature type="repeat" description="PPR" evidence="2">
    <location>
        <begin position="94"/>
        <end position="128"/>
    </location>
</feature>
<dbReference type="GO" id="GO:0003729">
    <property type="term" value="F:mRNA binding"/>
    <property type="evidence" value="ECO:0007669"/>
    <property type="project" value="TreeGrafter"/>
</dbReference>
<dbReference type="InterPro" id="IPR051240">
    <property type="entry name" value="Mito_RNA-Proc/Resp"/>
</dbReference>
<dbReference type="InterPro" id="IPR011990">
    <property type="entry name" value="TPR-like_helical_dom_sf"/>
</dbReference>
<dbReference type="Proteomes" id="UP000521872">
    <property type="component" value="Unassembled WGS sequence"/>
</dbReference>
<feature type="compositionally biased region" description="Basic and acidic residues" evidence="3">
    <location>
        <begin position="631"/>
        <end position="643"/>
    </location>
</feature>
<feature type="region of interest" description="Disordered" evidence="3">
    <location>
        <begin position="561"/>
        <end position="643"/>
    </location>
</feature>
<dbReference type="EMBL" id="JAACJL010000032">
    <property type="protein sequence ID" value="KAF4615983.1"/>
    <property type="molecule type" value="Genomic_DNA"/>
</dbReference>
<comment type="caution">
    <text evidence="4">The sequence shown here is derived from an EMBL/GenBank/DDBJ whole genome shotgun (WGS) entry which is preliminary data.</text>
</comment>
<keyword evidence="5" id="KW-1185">Reference proteome</keyword>
<accession>A0A8H4QRS7</accession>
<feature type="region of interest" description="Disordered" evidence="3">
    <location>
        <begin position="1"/>
        <end position="28"/>
    </location>
</feature>
<name>A0A8H4QRS7_9AGAR</name>
<dbReference type="PANTHER" id="PTHR47933:SF11">
    <property type="entry name" value="PENTATRICOPEPTIDE REPEAT-CONTAINING PROTEIN 2"/>
    <property type="match status" value="1"/>
</dbReference>
<reference evidence="4 5" key="1">
    <citation type="submission" date="2019-12" db="EMBL/GenBank/DDBJ databases">
        <authorList>
            <person name="Floudas D."/>
            <person name="Bentzer J."/>
            <person name="Ahren D."/>
            <person name="Johansson T."/>
            <person name="Persson P."/>
            <person name="Tunlid A."/>
        </authorList>
    </citation>
    <scope>NUCLEOTIDE SEQUENCE [LARGE SCALE GENOMIC DNA]</scope>
    <source>
        <strain evidence="4 5">CBS 102.39</strain>
    </source>
</reference>
<gene>
    <name evidence="4" type="ORF">D9613_011278</name>
</gene>
<dbReference type="Gene3D" id="1.25.40.10">
    <property type="entry name" value="Tetratricopeptide repeat domain"/>
    <property type="match status" value="1"/>
</dbReference>
<organism evidence="4 5">
    <name type="scientific">Agrocybe pediades</name>
    <dbReference type="NCBI Taxonomy" id="84607"/>
    <lineage>
        <taxon>Eukaryota</taxon>
        <taxon>Fungi</taxon>
        <taxon>Dikarya</taxon>
        <taxon>Basidiomycota</taxon>
        <taxon>Agaricomycotina</taxon>
        <taxon>Agaricomycetes</taxon>
        <taxon>Agaricomycetidae</taxon>
        <taxon>Agaricales</taxon>
        <taxon>Agaricineae</taxon>
        <taxon>Strophariaceae</taxon>
        <taxon>Agrocybe</taxon>
    </lineage>
</organism>